<dbReference type="PANTHER" id="PTHR21112">
    <property type="entry name" value="CHEMOSENSORY PROTEIN A 29A-RELATED"/>
    <property type="match status" value="1"/>
</dbReference>
<dbReference type="EnsemblMetazoa" id="GAUT029645-RA">
    <property type="protein sequence ID" value="GAUT029645-PA"/>
    <property type="gene ID" value="GAUT029645"/>
</dbReference>
<reference evidence="1" key="2">
    <citation type="submission" date="2020-05" db="UniProtKB">
        <authorList>
            <consortium name="EnsemblMetazoa"/>
        </authorList>
    </citation>
    <scope>IDENTIFICATION</scope>
    <source>
        <strain evidence="1">TTRI</strain>
    </source>
</reference>
<dbReference type="InterPro" id="IPR010512">
    <property type="entry name" value="DUF1091"/>
</dbReference>
<name>A0A1A9V8X1_GLOAU</name>
<dbReference type="PANTHER" id="PTHR21112:SF0">
    <property type="entry name" value="CHEMOSENSORY PROTEIN A 29A-RELATED"/>
    <property type="match status" value="1"/>
</dbReference>
<dbReference type="Proteomes" id="UP000078200">
    <property type="component" value="Unassembled WGS sequence"/>
</dbReference>
<proteinExistence type="predicted"/>
<organism evidence="1 2">
    <name type="scientific">Glossina austeni</name>
    <name type="common">Savannah tsetse fly</name>
    <dbReference type="NCBI Taxonomy" id="7395"/>
    <lineage>
        <taxon>Eukaryota</taxon>
        <taxon>Metazoa</taxon>
        <taxon>Ecdysozoa</taxon>
        <taxon>Arthropoda</taxon>
        <taxon>Hexapoda</taxon>
        <taxon>Insecta</taxon>
        <taxon>Pterygota</taxon>
        <taxon>Neoptera</taxon>
        <taxon>Endopterygota</taxon>
        <taxon>Diptera</taxon>
        <taxon>Brachycera</taxon>
        <taxon>Muscomorpha</taxon>
        <taxon>Hippoboscoidea</taxon>
        <taxon>Glossinidae</taxon>
        <taxon>Glossina</taxon>
    </lineage>
</organism>
<accession>A0A1A9V8X1</accession>
<protein>
    <submittedName>
        <fullName evidence="1">Uncharacterized protein</fullName>
    </submittedName>
</protein>
<dbReference type="EnsemblMetazoa" id="GAUT048736-RA">
    <property type="protein sequence ID" value="GAUT048736-PA"/>
    <property type="gene ID" value="GAUT048736"/>
</dbReference>
<reference evidence="2" key="1">
    <citation type="submission" date="2014-05" db="EMBL/GenBank/DDBJ databases">
        <authorList>
            <person name="Aksoy S."/>
            <person name="Warren W."/>
            <person name="Wilson R.K."/>
        </authorList>
    </citation>
    <scope>NUCLEOTIDE SEQUENCE [LARGE SCALE GENOMIC DNA]</scope>
    <source>
        <strain evidence="2">TTRI</strain>
    </source>
</reference>
<keyword evidence="2" id="KW-1185">Reference proteome</keyword>
<dbReference type="VEuPathDB" id="VectorBase:GAUT048736"/>
<dbReference type="Pfam" id="PF06477">
    <property type="entry name" value="DUF1091"/>
    <property type="match status" value="1"/>
</dbReference>
<evidence type="ECO:0000313" key="1">
    <source>
        <dbReference type="EnsemblMetazoa" id="GAUT048736-PA"/>
    </source>
</evidence>
<dbReference type="AlphaFoldDB" id="A0A1A9V8X1"/>
<dbReference type="VEuPathDB" id="VectorBase:GAUT029645"/>
<evidence type="ECO:0000313" key="2">
    <source>
        <dbReference type="Proteomes" id="UP000078200"/>
    </source>
</evidence>
<sequence>MELLSIVWNVADDEMVKIDLKVAQINRTSFAISGTVDLCYEISENTKVTVTLYQSASGNSDNYRKLPYQVSDKLFDCLDQYYNQTFKNFLSCSNFPLIETEARDYKYRQLYIIDKCTLSNDAAPNYLPDGYYKVLVQFTGEADWSLILLFEVESILKK</sequence>